<keyword evidence="4" id="KW-1185">Reference proteome</keyword>
<dbReference type="AlphaFoldDB" id="A0A9P1BNS3"/>
<proteinExistence type="predicted"/>
<dbReference type="OrthoDB" id="442335at2759"/>
<accession>A0A9P1BNS3</accession>
<dbReference type="EMBL" id="CAMXCT010000189">
    <property type="protein sequence ID" value="CAI3975221.1"/>
    <property type="molecule type" value="Genomic_DNA"/>
</dbReference>
<gene>
    <name evidence="1" type="ORF">C1SCF055_LOCUS3567</name>
</gene>
<comment type="caution">
    <text evidence="1">The sequence shown here is derived from an EMBL/GenBank/DDBJ whole genome shotgun (WGS) entry which is preliminary data.</text>
</comment>
<dbReference type="EMBL" id="CAMXCT020000189">
    <property type="protein sequence ID" value="CAL1128596.1"/>
    <property type="molecule type" value="Genomic_DNA"/>
</dbReference>
<evidence type="ECO:0000313" key="1">
    <source>
        <dbReference type="EMBL" id="CAI3975221.1"/>
    </source>
</evidence>
<sequence>MQTREGIEAKGAELRQSCAEAEREGREDFEMLRGHLNSVESLKQAVLNREKDVRVRLIKSIDEFCQRVQQADANGMHSEGAAAFRAEYPDLVASADALCSRSFSLPQVPQMVATILNCLRQARRR</sequence>
<organism evidence="1">
    <name type="scientific">Cladocopium goreaui</name>
    <dbReference type="NCBI Taxonomy" id="2562237"/>
    <lineage>
        <taxon>Eukaryota</taxon>
        <taxon>Sar</taxon>
        <taxon>Alveolata</taxon>
        <taxon>Dinophyceae</taxon>
        <taxon>Suessiales</taxon>
        <taxon>Symbiodiniaceae</taxon>
        <taxon>Cladocopium</taxon>
    </lineage>
</organism>
<protein>
    <submittedName>
        <fullName evidence="3">PDZ domain-containing protein</fullName>
    </submittedName>
</protein>
<reference evidence="1" key="1">
    <citation type="submission" date="2022-10" db="EMBL/GenBank/DDBJ databases">
        <authorList>
            <person name="Chen Y."/>
            <person name="Dougan E. K."/>
            <person name="Chan C."/>
            <person name="Rhodes N."/>
            <person name="Thang M."/>
        </authorList>
    </citation>
    <scope>NUCLEOTIDE SEQUENCE</scope>
</reference>
<reference evidence="2" key="2">
    <citation type="submission" date="2024-04" db="EMBL/GenBank/DDBJ databases">
        <authorList>
            <person name="Chen Y."/>
            <person name="Shah S."/>
            <person name="Dougan E. K."/>
            <person name="Thang M."/>
            <person name="Chan C."/>
        </authorList>
    </citation>
    <scope>NUCLEOTIDE SEQUENCE [LARGE SCALE GENOMIC DNA]</scope>
</reference>
<dbReference type="EMBL" id="CAMXCT030000189">
    <property type="protein sequence ID" value="CAL4762533.1"/>
    <property type="molecule type" value="Genomic_DNA"/>
</dbReference>
<evidence type="ECO:0000313" key="3">
    <source>
        <dbReference type="EMBL" id="CAL4762533.1"/>
    </source>
</evidence>
<evidence type="ECO:0000313" key="4">
    <source>
        <dbReference type="Proteomes" id="UP001152797"/>
    </source>
</evidence>
<dbReference type="Proteomes" id="UP001152797">
    <property type="component" value="Unassembled WGS sequence"/>
</dbReference>
<name>A0A9P1BNS3_9DINO</name>
<evidence type="ECO:0000313" key="2">
    <source>
        <dbReference type="EMBL" id="CAL1128596.1"/>
    </source>
</evidence>